<accession>A0A5B7WR29</accession>
<reference evidence="2 3" key="1">
    <citation type="submission" date="2018-12" db="EMBL/GenBank/DDBJ databases">
        <title>Complete Genome Sequence of Glutamicibacter creatinolyticus strain LGCM259,isolated from an abscess of a 12-year-old mare in Italy.</title>
        <authorList>
            <person name="Santos R.G."/>
            <person name="Silva A.L."/>
            <person name="Seyffert N."/>
            <person name="Castro T.L.P."/>
            <person name="Attili A.R."/>
            <person name="Rifici C."/>
            <person name="Mazzullo G."/>
            <person name="Brenig B."/>
            <person name="Venanzi F."/>
            <person name="Azevedo V."/>
        </authorList>
    </citation>
    <scope>NUCLEOTIDE SEQUENCE [LARGE SCALE GENOMIC DNA]</scope>
    <source>
        <strain evidence="2 3">LGCM 259</strain>
    </source>
</reference>
<organism evidence="2 3">
    <name type="scientific">Glutamicibacter creatinolyticus</name>
    <dbReference type="NCBI Taxonomy" id="162496"/>
    <lineage>
        <taxon>Bacteria</taxon>
        <taxon>Bacillati</taxon>
        <taxon>Actinomycetota</taxon>
        <taxon>Actinomycetes</taxon>
        <taxon>Micrococcales</taxon>
        <taxon>Micrococcaceae</taxon>
        <taxon>Glutamicibacter</taxon>
    </lineage>
</organism>
<protein>
    <recommendedName>
        <fullName evidence="4">Integral membrane protein</fullName>
    </recommendedName>
</protein>
<dbReference type="Proteomes" id="UP000307000">
    <property type="component" value="Chromosome"/>
</dbReference>
<dbReference type="RefSeq" id="WP_171021084.1">
    <property type="nucleotide sequence ID" value="NZ_CP034412.1"/>
</dbReference>
<name>A0A5B7WR29_9MICC</name>
<gene>
    <name evidence="2" type="ORF">GcLGCM259_0830</name>
</gene>
<dbReference type="AlphaFoldDB" id="A0A5B7WR29"/>
<feature type="transmembrane region" description="Helical" evidence="1">
    <location>
        <begin position="132"/>
        <end position="149"/>
    </location>
</feature>
<evidence type="ECO:0000313" key="2">
    <source>
        <dbReference type="EMBL" id="QCY46586.1"/>
    </source>
</evidence>
<keyword evidence="1" id="KW-0472">Membrane</keyword>
<keyword evidence="3" id="KW-1185">Reference proteome</keyword>
<feature type="transmembrane region" description="Helical" evidence="1">
    <location>
        <begin position="32"/>
        <end position="53"/>
    </location>
</feature>
<proteinExistence type="predicted"/>
<evidence type="ECO:0008006" key="4">
    <source>
        <dbReference type="Google" id="ProtNLM"/>
    </source>
</evidence>
<evidence type="ECO:0000256" key="1">
    <source>
        <dbReference type="SAM" id="Phobius"/>
    </source>
</evidence>
<evidence type="ECO:0000313" key="3">
    <source>
        <dbReference type="Proteomes" id="UP000307000"/>
    </source>
</evidence>
<dbReference type="KEGG" id="gcr:GcLGCM259_0830"/>
<feature type="transmembrane region" description="Helical" evidence="1">
    <location>
        <begin position="92"/>
        <end position="112"/>
    </location>
</feature>
<sequence length="157" mass="17423">MSEKARNSRIVDAAAARKGEQRAPKPARSTGLGRIIIAVYGVLALSATIRALYQMFFRDFSEAPVAYTLSLISGLVYILATVTLASSKPKAWFTALYAVSFELVGVLVVGILSFTHPELFGHDSVWSFFGKGYGYVPLVLPFVGLWWLYRNRDERRA</sequence>
<dbReference type="EMBL" id="CP034412">
    <property type="protein sequence ID" value="QCY46586.1"/>
    <property type="molecule type" value="Genomic_DNA"/>
</dbReference>
<keyword evidence="1" id="KW-0812">Transmembrane</keyword>
<feature type="transmembrane region" description="Helical" evidence="1">
    <location>
        <begin position="65"/>
        <end position="85"/>
    </location>
</feature>
<keyword evidence="1" id="KW-1133">Transmembrane helix</keyword>